<accession>A0ABV4CL14</accession>
<evidence type="ECO:0000313" key="5">
    <source>
        <dbReference type="Proteomes" id="UP001564626"/>
    </source>
</evidence>
<feature type="domain" description="EAL" evidence="2">
    <location>
        <begin position="439"/>
        <end position="698"/>
    </location>
</feature>
<dbReference type="SMART" id="SM00267">
    <property type="entry name" value="GGDEF"/>
    <property type="match status" value="1"/>
</dbReference>
<dbReference type="SUPFAM" id="SSF55073">
    <property type="entry name" value="Nucleotide cyclase"/>
    <property type="match status" value="1"/>
</dbReference>
<dbReference type="InterPro" id="IPR001633">
    <property type="entry name" value="EAL_dom"/>
</dbReference>
<dbReference type="NCBIfam" id="TIGR00254">
    <property type="entry name" value="GGDEF"/>
    <property type="match status" value="1"/>
</dbReference>
<dbReference type="CDD" id="cd00130">
    <property type="entry name" value="PAS"/>
    <property type="match status" value="1"/>
</dbReference>
<gene>
    <name evidence="4" type="ORF">AB8O55_20290</name>
</gene>
<dbReference type="Proteomes" id="UP001564626">
    <property type="component" value="Unassembled WGS sequence"/>
</dbReference>
<reference evidence="4 5" key="1">
    <citation type="submission" date="2024-08" db="EMBL/GenBank/DDBJ databases">
        <title>Genome mining of Saccharopolyspora cebuensis PGLac3 from Nigerian medicinal plant.</title>
        <authorList>
            <person name="Ezeobiora C.E."/>
            <person name="Igbokwe N.H."/>
            <person name="Amin D.H."/>
            <person name="Mendie U.E."/>
        </authorList>
    </citation>
    <scope>NUCLEOTIDE SEQUENCE [LARGE SCALE GENOMIC DNA]</scope>
    <source>
        <strain evidence="4 5">PGLac3</strain>
    </source>
</reference>
<dbReference type="InterPro" id="IPR000700">
    <property type="entry name" value="PAS-assoc_C"/>
</dbReference>
<dbReference type="InterPro" id="IPR000160">
    <property type="entry name" value="GGDEF_dom"/>
</dbReference>
<dbReference type="SMART" id="SM00091">
    <property type="entry name" value="PAS"/>
    <property type="match status" value="1"/>
</dbReference>
<dbReference type="SMART" id="SM00086">
    <property type="entry name" value="PAC"/>
    <property type="match status" value="1"/>
</dbReference>
<dbReference type="InterPro" id="IPR043128">
    <property type="entry name" value="Rev_trsase/Diguanyl_cyclase"/>
</dbReference>
<sequence>MTGTAVADFVRRWKRGIVHTSYVPASSAELDDRLGGCFERLRAELTGTAAGPAALELGAELVQIHFTNPAALSSTLRLFGAELPRLFPGLDAHRLHAVLADIAAGFSGRLREQTLDEQEVIKVAVLHARDAAEDKVRASEAKSRAVFETSVLGLAVVRLDGGIDEVNPAMAQIFQRSEEELLAGTIFDLCDQDWVAELDDVEAGLVAGDQETFHAELRFTRADETQVWTAVTASLVRDRDGAPQYQVVQYEDITDRHLLQEHFRRQSTVDTLTGLGNRTFLRGSIDQALEPTYRGRRVGLCYVDLDGFKAINDSLGQEIGDALLRQVAQRLRAMAELEGAEATRLGSDEFVVLLPDSHGATPLIQFVERMLREVQQPVRIGTHELSPSASVGVVEREVVGAEAEVLLRDADITLYRAKRDGRAQWVLFDSEHTAAARDRFKLSATLPAALDQNELFVQYRPVRRLSDGKLTGATATVQWDHEEFGELSAEQFLGVAEETGLITRLGSWMLERVCEHAARWTQRLGADAPIAGMDLSLRHCRDPELVAEVQRVLRKTGLAPQQLALGMPEVALFDHQGDPVDTLEIFADMGIGLVLYDYGDDYTRVPLLKDLPLQALQINGPHLASFADPAGPDPIHDFLVKAAVGAAGLVRIPVVATDVRTDQQAERLQAVGVSSVSGECTGGLVSALELEELVVAQRS</sequence>
<dbReference type="InterPro" id="IPR029787">
    <property type="entry name" value="Nucleotide_cyclase"/>
</dbReference>
<organism evidence="4 5">
    <name type="scientific">Saccharopolyspora cebuensis</name>
    <dbReference type="NCBI Taxonomy" id="418759"/>
    <lineage>
        <taxon>Bacteria</taxon>
        <taxon>Bacillati</taxon>
        <taxon>Actinomycetota</taxon>
        <taxon>Actinomycetes</taxon>
        <taxon>Pseudonocardiales</taxon>
        <taxon>Pseudonocardiaceae</taxon>
        <taxon>Saccharopolyspora</taxon>
    </lineage>
</organism>
<dbReference type="SMART" id="SM00052">
    <property type="entry name" value="EAL"/>
    <property type="match status" value="1"/>
</dbReference>
<dbReference type="InterPro" id="IPR000014">
    <property type="entry name" value="PAS"/>
</dbReference>
<dbReference type="EMBL" id="JBGEHV010000041">
    <property type="protein sequence ID" value="MEY8041755.1"/>
    <property type="molecule type" value="Genomic_DNA"/>
</dbReference>
<dbReference type="InterPro" id="IPR052155">
    <property type="entry name" value="Biofilm_reg_signaling"/>
</dbReference>
<evidence type="ECO:0000259" key="2">
    <source>
        <dbReference type="PROSITE" id="PS50883"/>
    </source>
</evidence>
<dbReference type="CDD" id="cd01948">
    <property type="entry name" value="EAL"/>
    <property type="match status" value="1"/>
</dbReference>
<dbReference type="SUPFAM" id="SSF55785">
    <property type="entry name" value="PYP-like sensor domain (PAS domain)"/>
    <property type="match status" value="1"/>
</dbReference>
<comment type="caution">
    <text evidence="4">The sequence shown here is derived from an EMBL/GenBank/DDBJ whole genome shotgun (WGS) entry which is preliminary data.</text>
</comment>
<evidence type="ECO:0000259" key="1">
    <source>
        <dbReference type="PROSITE" id="PS50113"/>
    </source>
</evidence>
<feature type="domain" description="PAC" evidence="1">
    <location>
        <begin position="213"/>
        <end position="265"/>
    </location>
</feature>
<feature type="domain" description="GGDEF" evidence="3">
    <location>
        <begin position="296"/>
        <end position="430"/>
    </location>
</feature>
<dbReference type="PROSITE" id="PS50883">
    <property type="entry name" value="EAL"/>
    <property type="match status" value="1"/>
</dbReference>
<dbReference type="Pfam" id="PF00563">
    <property type="entry name" value="EAL"/>
    <property type="match status" value="1"/>
</dbReference>
<dbReference type="InterPro" id="IPR001610">
    <property type="entry name" value="PAC"/>
</dbReference>
<dbReference type="PROSITE" id="PS50887">
    <property type="entry name" value="GGDEF"/>
    <property type="match status" value="1"/>
</dbReference>
<dbReference type="InterPro" id="IPR035965">
    <property type="entry name" value="PAS-like_dom_sf"/>
</dbReference>
<dbReference type="Gene3D" id="3.30.70.270">
    <property type="match status" value="1"/>
</dbReference>
<dbReference type="RefSeq" id="WP_345362372.1">
    <property type="nucleotide sequence ID" value="NZ_BAABII010000006.1"/>
</dbReference>
<dbReference type="NCBIfam" id="TIGR00229">
    <property type="entry name" value="sensory_box"/>
    <property type="match status" value="1"/>
</dbReference>
<dbReference type="PROSITE" id="PS50113">
    <property type="entry name" value="PAC"/>
    <property type="match status" value="1"/>
</dbReference>
<dbReference type="CDD" id="cd01949">
    <property type="entry name" value="GGDEF"/>
    <property type="match status" value="1"/>
</dbReference>
<dbReference type="Gene3D" id="3.20.20.450">
    <property type="entry name" value="EAL domain"/>
    <property type="match status" value="1"/>
</dbReference>
<dbReference type="Pfam" id="PF13426">
    <property type="entry name" value="PAS_9"/>
    <property type="match status" value="1"/>
</dbReference>
<dbReference type="Pfam" id="PF00990">
    <property type="entry name" value="GGDEF"/>
    <property type="match status" value="1"/>
</dbReference>
<dbReference type="PANTHER" id="PTHR44757">
    <property type="entry name" value="DIGUANYLATE CYCLASE DGCP"/>
    <property type="match status" value="1"/>
</dbReference>
<proteinExistence type="predicted"/>
<dbReference type="PANTHER" id="PTHR44757:SF2">
    <property type="entry name" value="BIOFILM ARCHITECTURE MAINTENANCE PROTEIN MBAA"/>
    <property type="match status" value="1"/>
</dbReference>
<dbReference type="SUPFAM" id="SSF141868">
    <property type="entry name" value="EAL domain-like"/>
    <property type="match status" value="1"/>
</dbReference>
<evidence type="ECO:0000313" key="4">
    <source>
        <dbReference type="EMBL" id="MEY8041755.1"/>
    </source>
</evidence>
<dbReference type="Gene3D" id="3.30.450.20">
    <property type="entry name" value="PAS domain"/>
    <property type="match status" value="1"/>
</dbReference>
<name>A0ABV4CL14_9PSEU</name>
<evidence type="ECO:0000259" key="3">
    <source>
        <dbReference type="PROSITE" id="PS50887"/>
    </source>
</evidence>
<keyword evidence="5" id="KW-1185">Reference proteome</keyword>
<protein>
    <submittedName>
        <fullName evidence="4">Bifunctional diguanylate cyclase/phosphodiesterase</fullName>
    </submittedName>
</protein>
<dbReference type="InterPro" id="IPR035919">
    <property type="entry name" value="EAL_sf"/>
</dbReference>